<accession>G4ZUN4</accession>
<organism evidence="2 3">
    <name type="scientific">Phytophthora sojae (strain P6497)</name>
    <name type="common">Soybean stem and root rot agent</name>
    <name type="synonym">Phytophthora megasperma f. sp. glycines</name>
    <dbReference type="NCBI Taxonomy" id="1094619"/>
    <lineage>
        <taxon>Eukaryota</taxon>
        <taxon>Sar</taxon>
        <taxon>Stramenopiles</taxon>
        <taxon>Oomycota</taxon>
        <taxon>Peronosporomycetes</taxon>
        <taxon>Peronosporales</taxon>
        <taxon>Peronosporaceae</taxon>
        <taxon>Phytophthora</taxon>
    </lineage>
</organism>
<gene>
    <name evidence="2" type="ORF">PHYSODRAFT_303051</name>
</gene>
<keyword evidence="1" id="KW-0472">Membrane</keyword>
<feature type="transmembrane region" description="Helical" evidence="1">
    <location>
        <begin position="12"/>
        <end position="32"/>
    </location>
</feature>
<dbReference type="Proteomes" id="UP000002640">
    <property type="component" value="Unassembled WGS sequence"/>
</dbReference>
<evidence type="ECO:0000256" key="1">
    <source>
        <dbReference type="SAM" id="Phobius"/>
    </source>
</evidence>
<dbReference type="EMBL" id="JH159156">
    <property type="protein sequence ID" value="EGZ13508.1"/>
    <property type="molecule type" value="Genomic_DNA"/>
</dbReference>
<dbReference type="KEGG" id="psoj:PHYSODRAFT_303051"/>
<protein>
    <submittedName>
        <fullName evidence="2">Uncharacterized protein</fullName>
    </submittedName>
</protein>
<feature type="transmembrane region" description="Helical" evidence="1">
    <location>
        <begin position="87"/>
        <end position="108"/>
    </location>
</feature>
<dbReference type="AlphaFoldDB" id="G4ZUN4"/>
<feature type="transmembrane region" description="Helical" evidence="1">
    <location>
        <begin position="44"/>
        <end position="67"/>
    </location>
</feature>
<reference evidence="2 3" key="1">
    <citation type="journal article" date="2006" name="Science">
        <title>Phytophthora genome sequences uncover evolutionary origins and mechanisms of pathogenesis.</title>
        <authorList>
            <person name="Tyler B.M."/>
            <person name="Tripathy S."/>
            <person name="Zhang X."/>
            <person name="Dehal P."/>
            <person name="Jiang R.H."/>
            <person name="Aerts A."/>
            <person name="Arredondo F.D."/>
            <person name="Baxter L."/>
            <person name="Bensasson D."/>
            <person name="Beynon J.L."/>
            <person name="Chapman J."/>
            <person name="Damasceno C.M."/>
            <person name="Dorrance A.E."/>
            <person name="Dou D."/>
            <person name="Dickerman A.W."/>
            <person name="Dubchak I.L."/>
            <person name="Garbelotto M."/>
            <person name="Gijzen M."/>
            <person name="Gordon S.G."/>
            <person name="Govers F."/>
            <person name="Grunwald N.J."/>
            <person name="Huang W."/>
            <person name="Ivors K.L."/>
            <person name="Jones R.W."/>
            <person name="Kamoun S."/>
            <person name="Krampis K."/>
            <person name="Lamour K.H."/>
            <person name="Lee M.K."/>
            <person name="McDonald W.H."/>
            <person name="Medina M."/>
            <person name="Meijer H.J."/>
            <person name="Nordberg E.K."/>
            <person name="Maclean D.J."/>
            <person name="Ospina-Giraldo M.D."/>
            <person name="Morris P.F."/>
            <person name="Phuntumart V."/>
            <person name="Putnam N.H."/>
            <person name="Rash S."/>
            <person name="Rose J.K."/>
            <person name="Sakihama Y."/>
            <person name="Salamov A.A."/>
            <person name="Savidor A."/>
            <person name="Scheuring C.F."/>
            <person name="Smith B.M."/>
            <person name="Sobral B.W."/>
            <person name="Terry A."/>
            <person name="Torto-Alalibo T.A."/>
            <person name="Win J."/>
            <person name="Xu Z."/>
            <person name="Zhang H."/>
            <person name="Grigoriev I.V."/>
            <person name="Rokhsar D.S."/>
            <person name="Boore J.L."/>
        </authorList>
    </citation>
    <scope>NUCLEOTIDE SEQUENCE [LARGE SCALE GENOMIC DNA]</scope>
    <source>
        <strain evidence="2 3">P6497</strain>
    </source>
</reference>
<evidence type="ECO:0000313" key="3">
    <source>
        <dbReference type="Proteomes" id="UP000002640"/>
    </source>
</evidence>
<keyword evidence="1" id="KW-0812">Transmembrane</keyword>
<proteinExistence type="predicted"/>
<name>G4ZUN4_PHYSP</name>
<dbReference type="InParanoid" id="G4ZUN4"/>
<dbReference type="RefSeq" id="XP_009530937.1">
    <property type="nucleotide sequence ID" value="XM_009532642.1"/>
</dbReference>
<keyword evidence="3" id="KW-1185">Reference proteome</keyword>
<keyword evidence="1" id="KW-1133">Transmembrane helix</keyword>
<dbReference type="GeneID" id="20642219"/>
<evidence type="ECO:0000313" key="2">
    <source>
        <dbReference type="EMBL" id="EGZ13508.1"/>
    </source>
</evidence>
<sequence length="306" mass="32777">MDSSKSRVSASLALSATCTLLLILGMICTVLRPTPRIETPFDNAILQLLICAVWLLALVVALVMGIASAQLLRNAPLRNNPGLQAAIVVSGGFMLASLSVVNVVALVYEAHIANPEFRAKFNDFFCDLRGTEICADGDNFGKRLGMVASSDNITLKVETATRVWDYCRAKLLDMGHLGGYFPAATYGQSLVDSFSTTDAVDKWCGSQAVGLSVNATSPFSPILTNPGAYHTLQTKWLDCVKIESIFTGLALVCMALVCILDRSGTKKNGQADEEQNGARNSNGILKCTVVQLLTILLLLGTTKLIK</sequence>